<dbReference type="InterPro" id="IPR000184">
    <property type="entry name" value="Bac_surfAg_D15"/>
</dbReference>
<dbReference type="Pfam" id="PF01103">
    <property type="entry name" value="Omp85"/>
    <property type="match status" value="1"/>
</dbReference>
<keyword evidence="4" id="KW-0732">Signal</keyword>
<evidence type="ECO:0000256" key="2">
    <source>
        <dbReference type="ARBA" id="ARBA00009820"/>
    </source>
</evidence>
<accession>A0A7V1LME6</accession>
<comment type="subcellular location">
    <subcellularLocation>
        <location evidence="1">Membrane</location>
    </subcellularLocation>
</comment>
<evidence type="ECO:0000259" key="5">
    <source>
        <dbReference type="Pfam" id="PF01103"/>
    </source>
</evidence>
<comment type="caution">
    <text evidence="7">The sequence shown here is derived from an EMBL/GenBank/DDBJ whole genome shotgun (WGS) entry which is preliminary data.</text>
</comment>
<feature type="domain" description="Peptidase MA-like" evidence="6">
    <location>
        <begin position="62"/>
        <end position="259"/>
    </location>
</feature>
<evidence type="ECO:0000256" key="1">
    <source>
        <dbReference type="ARBA" id="ARBA00004370"/>
    </source>
</evidence>
<dbReference type="Proteomes" id="UP000886005">
    <property type="component" value="Unassembled WGS sequence"/>
</dbReference>
<dbReference type="PANTHER" id="PTHR36842">
    <property type="entry name" value="PROTEIN TOLB HOMOLOG"/>
    <property type="match status" value="1"/>
</dbReference>
<dbReference type="Gene3D" id="2.120.10.30">
    <property type="entry name" value="TolB, C-terminal domain"/>
    <property type="match status" value="1"/>
</dbReference>
<organism evidence="7">
    <name type="scientific">Caldithrix abyssi</name>
    <dbReference type="NCBI Taxonomy" id="187145"/>
    <lineage>
        <taxon>Bacteria</taxon>
        <taxon>Pseudomonadati</taxon>
        <taxon>Calditrichota</taxon>
        <taxon>Calditrichia</taxon>
        <taxon>Calditrichales</taxon>
        <taxon>Calditrichaceae</taxon>
        <taxon>Caldithrix</taxon>
    </lineage>
</organism>
<gene>
    <name evidence="7" type="ORF">ENJ10_08180</name>
</gene>
<sequence>MKRIVIALLLLCGLAAAQSYYFGRNKVQYTRFDWQVMKTEHFDIYYYPEMEDIARKGAAFAEQAFIDLQPKFNHFINRRIPLIFYSTHLHFQQTNITPGFIPEGVGGFFEFIKGRVVIPSNGNLSKFRHVIRHELVHVFMHSKIRGSLRDHGRTDGPFPPLWFTEGLAEFWSTHWDAQGEMIIKDAVLNNYELGLKNIYVVNGTFSMYKIGQHVLEYIKKHYGEDKILDMMTALWKYETFEEAFKEAVGLDYEAFDREYLYALKKEYYPLMADHDFNSQTTRAVEEEGFNFKPVYYRDGDDDAVVFVGNHSGYSSIFLKHLNPQKEEDAKTRVLIKGEATSDFESFHIFDSRISVDKKGRLLFSAKSGGTDVLYVYDISRKKIIRKIHPDSLGSGQLVGIYSPAWSPDGGRVVFSGLSSSGYKDLYLYDLKSLTLRNLTRDIYDDFDPLFTPDGRIIFASDRGAYGDEGYSNLFICDSTGENIRYLTFGRQRDTAPAISSDGKILAFTSDREKTNNLFLIRNPLGDGPHQIQKLTHSIGTIFDPAWTPNGDLLFSTFEGRRFQIRLFEDVLQKMKELPARDVVLHPGRADGWDFPDIDSMTVLTRQPYTKEYTLDVAQSQVSQDPIFGTTGGAAFAFSDIMSNDQYTILVYNNARTSSDFLRSFNFAVNHVSLEKKVNYAVGLFRFAGQYFNPQDAFYFEDRAGGSFAISYPLSQFSRISFSHSLSYSDKTWSFGRRRFAWLNTSFVSFVHDNAIWMSTGPIEGMRFNISVGNTYDFAFNNVNYMTGLLDFRYYQRLSRRSTYAIRLYSLFNEGKEARQFYFGGSWDLRGVARWSLHGQRIFLFSQELRFPLIDGIGVKTPFISLGFSSIRGALFVDAGNAWNGKLEKIRGSYGVGARLPLGFLVLRWDIGKQTDFKNFDQGTFTQFFFGWDF</sequence>
<dbReference type="Gene3D" id="2.40.160.50">
    <property type="entry name" value="membrane protein fhac: a member of the omp85/tpsb transporter family"/>
    <property type="match status" value="1"/>
</dbReference>
<feature type="domain" description="Bacterial surface antigen (D15)" evidence="5">
    <location>
        <begin position="684"/>
        <end position="930"/>
    </location>
</feature>
<keyword evidence="3" id="KW-0472">Membrane</keyword>
<evidence type="ECO:0000256" key="3">
    <source>
        <dbReference type="ARBA" id="ARBA00023136"/>
    </source>
</evidence>
<evidence type="ECO:0000256" key="4">
    <source>
        <dbReference type="SAM" id="SignalP"/>
    </source>
</evidence>
<evidence type="ECO:0000313" key="7">
    <source>
        <dbReference type="EMBL" id="HED10653.1"/>
    </source>
</evidence>
<reference evidence="7" key="1">
    <citation type="journal article" date="2020" name="mSystems">
        <title>Genome- and Community-Level Interaction Insights into Carbon Utilization and Element Cycling Functions of Hydrothermarchaeota in Hydrothermal Sediment.</title>
        <authorList>
            <person name="Zhou Z."/>
            <person name="Liu Y."/>
            <person name="Xu W."/>
            <person name="Pan J."/>
            <person name="Luo Z.H."/>
            <person name="Li M."/>
        </authorList>
    </citation>
    <scope>NUCLEOTIDE SEQUENCE [LARGE SCALE GENOMIC DNA]</scope>
    <source>
        <strain evidence="7">HyVt-456</strain>
    </source>
</reference>
<evidence type="ECO:0008006" key="8">
    <source>
        <dbReference type="Google" id="ProtNLM"/>
    </source>
</evidence>
<dbReference type="AlphaFoldDB" id="A0A7V1LME6"/>
<proteinExistence type="inferred from homology"/>
<feature type="signal peptide" evidence="4">
    <location>
        <begin position="1"/>
        <end position="17"/>
    </location>
</feature>
<feature type="chain" id="PRO_5031233169" description="Bacterial surface antigen (D15) domain-containing protein" evidence="4">
    <location>
        <begin position="18"/>
        <end position="933"/>
    </location>
</feature>
<dbReference type="SUPFAM" id="SSF82171">
    <property type="entry name" value="DPP6 N-terminal domain-like"/>
    <property type="match status" value="1"/>
</dbReference>
<name>A0A7V1LME6_CALAY</name>
<dbReference type="InterPro" id="IPR011659">
    <property type="entry name" value="WD40"/>
</dbReference>
<dbReference type="GO" id="GO:0019867">
    <property type="term" value="C:outer membrane"/>
    <property type="evidence" value="ECO:0007669"/>
    <property type="project" value="InterPro"/>
</dbReference>
<dbReference type="EMBL" id="DRLD01000224">
    <property type="protein sequence ID" value="HED10653.1"/>
    <property type="molecule type" value="Genomic_DNA"/>
</dbReference>
<dbReference type="InterPro" id="IPR039568">
    <property type="entry name" value="Peptidase_MA-like_dom"/>
</dbReference>
<dbReference type="PANTHER" id="PTHR36842:SF1">
    <property type="entry name" value="PROTEIN TOLB"/>
    <property type="match status" value="1"/>
</dbReference>
<evidence type="ECO:0000259" key="6">
    <source>
        <dbReference type="Pfam" id="PF13485"/>
    </source>
</evidence>
<protein>
    <recommendedName>
        <fullName evidence="8">Bacterial surface antigen (D15) domain-containing protein</fullName>
    </recommendedName>
</protein>
<dbReference type="Pfam" id="PF13485">
    <property type="entry name" value="Peptidase_MA_2"/>
    <property type="match status" value="1"/>
</dbReference>
<dbReference type="Pfam" id="PF07676">
    <property type="entry name" value="PD40"/>
    <property type="match status" value="3"/>
</dbReference>
<dbReference type="InterPro" id="IPR011042">
    <property type="entry name" value="6-blade_b-propeller_TolB-like"/>
</dbReference>
<comment type="similarity">
    <text evidence="2">Belongs to the TolB family.</text>
</comment>